<protein>
    <recommendedName>
        <fullName evidence="2">2EXR domain-containing protein</fullName>
    </recommendedName>
</protein>
<evidence type="ECO:0000313" key="3">
    <source>
        <dbReference type="EMBL" id="KAL2069814.1"/>
    </source>
</evidence>
<dbReference type="PANTHER" id="PTHR35910:SF6">
    <property type="entry name" value="2EXR DOMAIN-CONTAINING PROTEIN"/>
    <property type="match status" value="1"/>
</dbReference>
<dbReference type="EMBL" id="JAZHXI010000007">
    <property type="protein sequence ID" value="KAL2069814.1"/>
    <property type="molecule type" value="Genomic_DNA"/>
</dbReference>
<feature type="compositionally biased region" description="Acidic residues" evidence="1">
    <location>
        <begin position="338"/>
        <end position="353"/>
    </location>
</feature>
<name>A0ABR4CKY2_9HELO</name>
<evidence type="ECO:0000259" key="2">
    <source>
        <dbReference type="Pfam" id="PF20150"/>
    </source>
</evidence>
<organism evidence="3 4">
    <name type="scientific">Oculimacula yallundae</name>
    <dbReference type="NCBI Taxonomy" id="86028"/>
    <lineage>
        <taxon>Eukaryota</taxon>
        <taxon>Fungi</taxon>
        <taxon>Dikarya</taxon>
        <taxon>Ascomycota</taxon>
        <taxon>Pezizomycotina</taxon>
        <taxon>Leotiomycetes</taxon>
        <taxon>Helotiales</taxon>
        <taxon>Ploettnerulaceae</taxon>
        <taxon>Oculimacula</taxon>
    </lineage>
</organism>
<evidence type="ECO:0000313" key="4">
    <source>
        <dbReference type="Proteomes" id="UP001595075"/>
    </source>
</evidence>
<accession>A0ABR4CKY2</accession>
<gene>
    <name evidence="3" type="ORF">VTL71DRAFT_14493</name>
</gene>
<feature type="region of interest" description="Disordered" evidence="1">
    <location>
        <begin position="1"/>
        <end position="50"/>
    </location>
</feature>
<sequence length="361" mass="41318">MAGQLLLKSQSAHLKPTTRTSSPSHTPSTSNPPTQPRNRKSRATNPNRFNKFHQFRKIPPEIRLKIWRYTMRPRVIRAEYQNVITSPLHSDVRISRMSLDAGPVPAVLGINVESRMEALRFYSLLKAKLPVHSLERAGERLPPGAKPRAMPKWLDMAIWVNPDIDTVFFVNFPSTHEFLSYFRRLSRPSVGGLPLERPIKHLALMGTDTQRFRTSGRTDLFYSICMEHKSIRTLNIVLDNSNFREALKPEGYSLWKVDPLPTHSGRGGGLHGGRELRDHCVDIFRGFWEGKKTVKDWEKWVEWKKNNKEWSPPKVMFKRIAKIGKNPVKKPKKVVVEISDDDESGSEGEGEDGEGAKQKRA</sequence>
<dbReference type="Proteomes" id="UP001595075">
    <property type="component" value="Unassembled WGS sequence"/>
</dbReference>
<evidence type="ECO:0000256" key="1">
    <source>
        <dbReference type="SAM" id="MobiDB-lite"/>
    </source>
</evidence>
<comment type="caution">
    <text evidence="3">The sequence shown here is derived from an EMBL/GenBank/DDBJ whole genome shotgun (WGS) entry which is preliminary data.</text>
</comment>
<dbReference type="InterPro" id="IPR045518">
    <property type="entry name" value="2EXR"/>
</dbReference>
<reference evidence="3 4" key="1">
    <citation type="journal article" date="2024" name="Commun. Biol.">
        <title>Comparative genomic analysis of thermophilic fungi reveals convergent evolutionary adaptations and gene losses.</title>
        <authorList>
            <person name="Steindorff A.S."/>
            <person name="Aguilar-Pontes M.V."/>
            <person name="Robinson A.J."/>
            <person name="Andreopoulos B."/>
            <person name="LaButti K."/>
            <person name="Kuo A."/>
            <person name="Mondo S."/>
            <person name="Riley R."/>
            <person name="Otillar R."/>
            <person name="Haridas S."/>
            <person name="Lipzen A."/>
            <person name="Grimwood J."/>
            <person name="Schmutz J."/>
            <person name="Clum A."/>
            <person name="Reid I.D."/>
            <person name="Moisan M.C."/>
            <person name="Butler G."/>
            <person name="Nguyen T.T.M."/>
            <person name="Dewar K."/>
            <person name="Conant G."/>
            <person name="Drula E."/>
            <person name="Henrissat B."/>
            <person name="Hansel C."/>
            <person name="Singer S."/>
            <person name="Hutchinson M.I."/>
            <person name="de Vries R.P."/>
            <person name="Natvig D.O."/>
            <person name="Powell A.J."/>
            <person name="Tsang A."/>
            <person name="Grigoriev I.V."/>
        </authorList>
    </citation>
    <scope>NUCLEOTIDE SEQUENCE [LARGE SCALE GENOMIC DNA]</scope>
    <source>
        <strain evidence="3 4">CBS 494.80</strain>
    </source>
</reference>
<dbReference type="PANTHER" id="PTHR35910">
    <property type="entry name" value="2EXR DOMAIN-CONTAINING PROTEIN"/>
    <property type="match status" value="1"/>
</dbReference>
<feature type="compositionally biased region" description="Low complexity" evidence="1">
    <location>
        <begin position="17"/>
        <end position="32"/>
    </location>
</feature>
<keyword evidence="4" id="KW-1185">Reference proteome</keyword>
<feature type="domain" description="2EXR" evidence="2">
    <location>
        <begin position="52"/>
        <end position="167"/>
    </location>
</feature>
<feature type="region of interest" description="Disordered" evidence="1">
    <location>
        <begin position="331"/>
        <end position="361"/>
    </location>
</feature>
<dbReference type="Pfam" id="PF20150">
    <property type="entry name" value="2EXR"/>
    <property type="match status" value="1"/>
</dbReference>
<proteinExistence type="predicted"/>